<feature type="domain" description="GGDEF" evidence="3">
    <location>
        <begin position="202"/>
        <end position="337"/>
    </location>
</feature>
<dbReference type="RefSeq" id="WP_163299331.1">
    <property type="nucleotide sequence ID" value="NZ_JAAGRR010000134.1"/>
</dbReference>
<dbReference type="Proteomes" id="UP000469346">
    <property type="component" value="Unassembled WGS sequence"/>
</dbReference>
<dbReference type="GO" id="GO:0000160">
    <property type="term" value="P:phosphorelay signal transduction system"/>
    <property type="evidence" value="ECO:0007669"/>
    <property type="project" value="InterPro"/>
</dbReference>
<evidence type="ECO:0000259" key="3">
    <source>
        <dbReference type="PROSITE" id="PS50887"/>
    </source>
</evidence>
<reference evidence="4 5" key="1">
    <citation type="submission" date="2020-02" db="EMBL/GenBank/DDBJ databases">
        <title>Comparative genomics of sulfur disproportionating microorganisms.</title>
        <authorList>
            <person name="Ward L.M."/>
            <person name="Bertran E."/>
            <person name="Johnston D.T."/>
        </authorList>
    </citation>
    <scope>NUCLEOTIDE SEQUENCE [LARGE SCALE GENOMIC DNA]</scope>
    <source>
        <strain evidence="4 5">DSM 100025</strain>
    </source>
</reference>
<dbReference type="GO" id="GO:0043709">
    <property type="term" value="P:cell adhesion involved in single-species biofilm formation"/>
    <property type="evidence" value="ECO:0007669"/>
    <property type="project" value="TreeGrafter"/>
</dbReference>
<dbReference type="Gene3D" id="3.40.50.2300">
    <property type="match status" value="1"/>
</dbReference>
<dbReference type="GO" id="GO:0005886">
    <property type="term" value="C:plasma membrane"/>
    <property type="evidence" value="ECO:0007669"/>
    <property type="project" value="TreeGrafter"/>
</dbReference>
<keyword evidence="1" id="KW-0597">Phosphoprotein</keyword>
<dbReference type="InterPro" id="IPR011006">
    <property type="entry name" value="CheY-like_superfamily"/>
</dbReference>
<evidence type="ECO:0000313" key="4">
    <source>
        <dbReference type="EMBL" id="NDY43219.1"/>
    </source>
</evidence>
<dbReference type="CDD" id="cd01949">
    <property type="entry name" value="GGDEF"/>
    <property type="match status" value="1"/>
</dbReference>
<sequence>MTGPDVTFPDILHDELDLHPSVLLVDDQPMIAEAVRRALEKDPEIEFLYCQDPGQAVKTAVEWHPTVILQDLVMPDIDGLTLVRYYRANPKTRRIPIIVLSVKEDPVVKSEAFAVGANDYLVKLPDSIELIARIRYHSRAYLYHVQRDQAFLALKESERRLEESNAALERLSTLDGLTGIANRRRFDEALAREWRRAARDGHELGLVLLDIDHFKAYNDTYGHLEGDDCLKQVAAAVEKAMRRPGDLAARYGGEEFAAILPETGIDGARKRAEAIRAAVEALGIPHEASPVADHVTVSLGAAAAAPGKGGGPEDLIQQADAGLYAAKEGGRNRVGTV</sequence>
<dbReference type="GO" id="GO:0052621">
    <property type="term" value="F:diguanylate cyclase activity"/>
    <property type="evidence" value="ECO:0007669"/>
    <property type="project" value="TreeGrafter"/>
</dbReference>
<dbReference type="SUPFAM" id="SSF52172">
    <property type="entry name" value="CheY-like"/>
    <property type="match status" value="1"/>
</dbReference>
<dbReference type="InterPro" id="IPR001789">
    <property type="entry name" value="Sig_transdc_resp-reg_receiver"/>
</dbReference>
<name>A0A6N9TPX8_DISTH</name>
<organism evidence="4 5">
    <name type="scientific">Dissulfurirhabdus thermomarina</name>
    <dbReference type="NCBI Taxonomy" id="1765737"/>
    <lineage>
        <taxon>Bacteria</taxon>
        <taxon>Deltaproteobacteria</taxon>
        <taxon>Dissulfurirhabdaceae</taxon>
        <taxon>Dissulfurirhabdus</taxon>
    </lineage>
</organism>
<evidence type="ECO:0000313" key="5">
    <source>
        <dbReference type="Proteomes" id="UP000469346"/>
    </source>
</evidence>
<dbReference type="InterPro" id="IPR000160">
    <property type="entry name" value="GGDEF_dom"/>
</dbReference>
<protein>
    <submittedName>
        <fullName evidence="4">Diguanylate cyclase</fullName>
    </submittedName>
</protein>
<accession>A0A6N9TPX8</accession>
<proteinExistence type="predicted"/>
<dbReference type="InterPro" id="IPR043128">
    <property type="entry name" value="Rev_trsase/Diguanyl_cyclase"/>
</dbReference>
<dbReference type="InterPro" id="IPR029787">
    <property type="entry name" value="Nucleotide_cyclase"/>
</dbReference>
<dbReference type="SMART" id="SM00448">
    <property type="entry name" value="REC"/>
    <property type="match status" value="1"/>
</dbReference>
<keyword evidence="5" id="KW-1185">Reference proteome</keyword>
<dbReference type="NCBIfam" id="TIGR00254">
    <property type="entry name" value="GGDEF"/>
    <property type="match status" value="1"/>
</dbReference>
<dbReference type="InterPro" id="IPR050469">
    <property type="entry name" value="Diguanylate_Cyclase"/>
</dbReference>
<dbReference type="PANTHER" id="PTHR45138">
    <property type="entry name" value="REGULATORY COMPONENTS OF SENSORY TRANSDUCTION SYSTEM"/>
    <property type="match status" value="1"/>
</dbReference>
<dbReference type="Gene3D" id="3.30.70.270">
    <property type="match status" value="1"/>
</dbReference>
<dbReference type="PANTHER" id="PTHR45138:SF9">
    <property type="entry name" value="DIGUANYLATE CYCLASE DGCM-RELATED"/>
    <property type="match status" value="1"/>
</dbReference>
<dbReference type="Pfam" id="PF00990">
    <property type="entry name" value="GGDEF"/>
    <property type="match status" value="1"/>
</dbReference>
<dbReference type="FunFam" id="3.30.70.270:FF:000001">
    <property type="entry name" value="Diguanylate cyclase domain protein"/>
    <property type="match status" value="1"/>
</dbReference>
<dbReference type="SMART" id="SM00267">
    <property type="entry name" value="GGDEF"/>
    <property type="match status" value="1"/>
</dbReference>
<feature type="modified residue" description="4-aspartylphosphate" evidence="1">
    <location>
        <position position="71"/>
    </location>
</feature>
<dbReference type="AlphaFoldDB" id="A0A6N9TPX8"/>
<feature type="domain" description="Response regulatory" evidence="2">
    <location>
        <begin position="21"/>
        <end position="138"/>
    </location>
</feature>
<dbReference type="PROSITE" id="PS50887">
    <property type="entry name" value="GGDEF"/>
    <property type="match status" value="1"/>
</dbReference>
<dbReference type="GO" id="GO:1902201">
    <property type="term" value="P:negative regulation of bacterial-type flagellum-dependent cell motility"/>
    <property type="evidence" value="ECO:0007669"/>
    <property type="project" value="TreeGrafter"/>
</dbReference>
<gene>
    <name evidence="4" type="ORF">G3N55_10245</name>
</gene>
<dbReference type="EMBL" id="JAAGRR010000134">
    <property type="protein sequence ID" value="NDY43219.1"/>
    <property type="molecule type" value="Genomic_DNA"/>
</dbReference>
<evidence type="ECO:0000256" key="1">
    <source>
        <dbReference type="PROSITE-ProRule" id="PRU00169"/>
    </source>
</evidence>
<dbReference type="Pfam" id="PF00072">
    <property type="entry name" value="Response_reg"/>
    <property type="match status" value="1"/>
</dbReference>
<comment type="caution">
    <text evidence="4">The sequence shown here is derived from an EMBL/GenBank/DDBJ whole genome shotgun (WGS) entry which is preliminary data.</text>
</comment>
<dbReference type="SUPFAM" id="SSF55073">
    <property type="entry name" value="Nucleotide cyclase"/>
    <property type="match status" value="1"/>
</dbReference>
<dbReference type="PROSITE" id="PS50110">
    <property type="entry name" value="RESPONSE_REGULATORY"/>
    <property type="match status" value="1"/>
</dbReference>
<evidence type="ECO:0000259" key="2">
    <source>
        <dbReference type="PROSITE" id="PS50110"/>
    </source>
</evidence>